<dbReference type="UniPathway" id="UPA00148"/>
<evidence type="ECO:0000256" key="6">
    <source>
        <dbReference type="ARBA" id="ARBA00022898"/>
    </source>
</evidence>
<dbReference type="RefSeq" id="WP_044037304.1">
    <property type="nucleotide sequence ID" value="NZ_HG917868.1"/>
</dbReference>
<dbReference type="EMBL" id="HG917868">
    <property type="protein sequence ID" value="CDM68319.1"/>
    <property type="molecule type" value="Genomic_DNA"/>
</dbReference>
<comment type="pathway">
    <text evidence="3">Cofactor biosynthesis; adenosylcobalamin biosynthesis.</text>
</comment>
<feature type="domain" description="Aminotransferase class I/classII large" evidence="10">
    <location>
        <begin position="23"/>
        <end position="349"/>
    </location>
</feature>
<name>W6RXF8_9CLOT</name>
<reference evidence="11 12" key="1">
    <citation type="submission" date="2013-11" db="EMBL/GenBank/DDBJ databases">
        <title>Complete genome sequence of Clostridum sp. M2/40.</title>
        <authorList>
            <person name="Wibberg D."/>
            <person name="Puehler A."/>
            <person name="Schlueter A."/>
        </authorList>
    </citation>
    <scope>NUCLEOTIDE SEQUENCE [LARGE SCALE GENOMIC DNA]</scope>
    <source>
        <strain evidence="12">M2/40</strain>
    </source>
</reference>
<organism evidence="11 12">
    <name type="scientific">Clostridium bornimense</name>
    <dbReference type="NCBI Taxonomy" id="1216932"/>
    <lineage>
        <taxon>Bacteria</taxon>
        <taxon>Bacillati</taxon>
        <taxon>Bacillota</taxon>
        <taxon>Clostridia</taxon>
        <taxon>Eubacteriales</taxon>
        <taxon>Clostridiaceae</taxon>
        <taxon>Clostridium</taxon>
    </lineage>
</organism>
<keyword evidence="12" id="KW-1185">Reference proteome</keyword>
<dbReference type="EC" id="4.1.1.81" evidence="4"/>
<dbReference type="AlphaFoldDB" id="W6RXF8"/>
<protein>
    <recommendedName>
        <fullName evidence="4">threonine-phosphate decarboxylase</fullName>
        <ecNumber evidence="4">4.1.1.81</ecNumber>
    </recommendedName>
    <alternativeName>
        <fullName evidence="8">L-threonine-O-3-phosphate decarboxylase</fullName>
    </alternativeName>
</protein>
<proteinExistence type="predicted"/>
<evidence type="ECO:0000259" key="10">
    <source>
        <dbReference type="Pfam" id="PF00155"/>
    </source>
</evidence>
<evidence type="ECO:0000256" key="2">
    <source>
        <dbReference type="ARBA" id="ARBA00003444"/>
    </source>
</evidence>
<evidence type="ECO:0000256" key="1">
    <source>
        <dbReference type="ARBA" id="ARBA00001933"/>
    </source>
</evidence>
<keyword evidence="5" id="KW-0169">Cobalamin biosynthesis</keyword>
<evidence type="ECO:0000256" key="4">
    <source>
        <dbReference type="ARBA" id="ARBA00012285"/>
    </source>
</evidence>
<dbReference type="NCBIfam" id="TIGR01140">
    <property type="entry name" value="L_thr_O3P_dcar"/>
    <property type="match status" value="1"/>
</dbReference>
<dbReference type="InterPro" id="IPR015422">
    <property type="entry name" value="PyrdxlP-dep_Trfase_small"/>
</dbReference>
<accession>W6RXF8</accession>
<dbReference type="Gene3D" id="3.90.1150.10">
    <property type="entry name" value="Aspartate Aminotransferase, domain 1"/>
    <property type="match status" value="1"/>
</dbReference>
<dbReference type="PANTHER" id="PTHR42885:SF1">
    <property type="entry name" value="THREONINE-PHOSPHATE DECARBOXYLASE"/>
    <property type="match status" value="1"/>
</dbReference>
<dbReference type="PATRIC" id="fig|1216932.3.peg.1145"/>
<dbReference type="GO" id="GO:0030170">
    <property type="term" value="F:pyridoxal phosphate binding"/>
    <property type="evidence" value="ECO:0007669"/>
    <property type="project" value="InterPro"/>
</dbReference>
<evidence type="ECO:0000256" key="8">
    <source>
        <dbReference type="ARBA" id="ARBA00029996"/>
    </source>
</evidence>
<dbReference type="STRING" id="1216932.CM240_1155"/>
<keyword evidence="6" id="KW-0663">Pyridoxal phosphate</keyword>
<dbReference type="CDD" id="cd00609">
    <property type="entry name" value="AAT_like"/>
    <property type="match status" value="1"/>
</dbReference>
<dbReference type="InterPro" id="IPR015421">
    <property type="entry name" value="PyrdxlP-dep_Trfase_major"/>
</dbReference>
<evidence type="ECO:0000313" key="12">
    <source>
        <dbReference type="Proteomes" id="UP000019426"/>
    </source>
</evidence>
<evidence type="ECO:0000256" key="3">
    <source>
        <dbReference type="ARBA" id="ARBA00004953"/>
    </source>
</evidence>
<evidence type="ECO:0000256" key="9">
    <source>
        <dbReference type="ARBA" id="ARBA00048531"/>
    </source>
</evidence>
<comment type="cofactor">
    <cofactor evidence="1">
        <name>pyridoxal 5'-phosphate</name>
        <dbReference type="ChEBI" id="CHEBI:597326"/>
    </cofactor>
</comment>
<comment type="function">
    <text evidence="2">Decarboxylates L-threonine-O-3-phosphate to yield (R)-1-amino-2-propanol O-2-phosphate, the precursor for the linkage between the nucleotide loop and the corrin ring in cobalamin.</text>
</comment>
<dbReference type="GO" id="GO:0048472">
    <property type="term" value="F:threonine-phosphate decarboxylase activity"/>
    <property type="evidence" value="ECO:0007669"/>
    <property type="project" value="UniProtKB-EC"/>
</dbReference>
<gene>
    <name evidence="11" type="ORF">CM240_1155</name>
</gene>
<dbReference type="Proteomes" id="UP000019426">
    <property type="component" value="Chromosome M2/40_rep1"/>
</dbReference>
<dbReference type="eggNOG" id="COG0079">
    <property type="taxonomic scope" value="Bacteria"/>
</dbReference>
<evidence type="ECO:0000256" key="7">
    <source>
        <dbReference type="ARBA" id="ARBA00023239"/>
    </source>
</evidence>
<dbReference type="InterPro" id="IPR015424">
    <property type="entry name" value="PyrdxlP-dep_Trfase"/>
</dbReference>
<dbReference type="Pfam" id="PF00155">
    <property type="entry name" value="Aminotran_1_2"/>
    <property type="match status" value="1"/>
</dbReference>
<dbReference type="HOGENOM" id="CLU_017584_3_2_9"/>
<comment type="catalytic activity">
    <reaction evidence="9">
        <text>O-phospho-L-threonine + H(+) = (R)-1-aminopropan-2-yl phosphate + CO2</text>
        <dbReference type="Rhea" id="RHEA:11492"/>
        <dbReference type="ChEBI" id="CHEBI:15378"/>
        <dbReference type="ChEBI" id="CHEBI:16526"/>
        <dbReference type="ChEBI" id="CHEBI:58563"/>
        <dbReference type="ChEBI" id="CHEBI:58675"/>
        <dbReference type="EC" id="4.1.1.81"/>
    </reaction>
</comment>
<dbReference type="Gene3D" id="3.40.640.10">
    <property type="entry name" value="Type I PLP-dependent aspartate aminotransferase-like (Major domain)"/>
    <property type="match status" value="1"/>
</dbReference>
<keyword evidence="7 11" id="KW-0456">Lyase</keyword>
<dbReference type="GO" id="GO:0009236">
    <property type="term" value="P:cobalamin biosynthetic process"/>
    <property type="evidence" value="ECO:0007669"/>
    <property type="project" value="UniProtKB-UniPathway"/>
</dbReference>
<evidence type="ECO:0000256" key="5">
    <source>
        <dbReference type="ARBA" id="ARBA00022573"/>
    </source>
</evidence>
<dbReference type="OrthoDB" id="9813612at2"/>
<evidence type="ECO:0000313" key="11">
    <source>
        <dbReference type="EMBL" id="CDM68319.1"/>
    </source>
</evidence>
<dbReference type="PANTHER" id="PTHR42885">
    <property type="entry name" value="HISTIDINOL-PHOSPHATE AMINOTRANSFERASE-RELATED"/>
    <property type="match status" value="1"/>
</dbReference>
<dbReference type="InterPro" id="IPR004839">
    <property type="entry name" value="Aminotransferase_I/II_large"/>
</dbReference>
<dbReference type="InterPro" id="IPR005860">
    <property type="entry name" value="CobD"/>
</dbReference>
<sequence length="358" mass="41147">MYLGMHGGDVEEVARRYNIDKKNIIDFSANINPLGISEKCKEAMIDSLNNINVYPDITYFRLKKSISRFENINSNNIFLGNGAAECIFNVVRAINPKKALIPAPSFSEYKQAVDSVDGEIKYHVLKENNNFNFDEDFICDITEDVDLVFICNPNNPTGTLTSREFILKVIEKAKIVDAIIVIDESFLDFVFEEERYTLKNLINSFDRLVIIKSLTKFFALPGVRVGYGITSNTKIMKAIKKISIPWNINTVAVEGSIASLNDTEYIKKTREYMEKERENLYKEIKSHKGIKVFNPSVNYIFFKLESNIDLRGKLLEKNILIRSCENYYGLDNRYYRVAVKSNSDNKILVKLLEEVLNE</sequence>
<dbReference type="SUPFAM" id="SSF53383">
    <property type="entry name" value="PLP-dependent transferases"/>
    <property type="match status" value="1"/>
</dbReference>
<dbReference type="KEGG" id="clt:CM240_1155"/>